<dbReference type="EMBL" id="JAUJEB010000001">
    <property type="protein sequence ID" value="MDN5212054.1"/>
    <property type="molecule type" value="Genomic_DNA"/>
</dbReference>
<accession>A0ABT8L2X3</accession>
<sequence length="78" mass="9241">MIELHTPGFLAENESWKNRLEDMCVSHKIVESNTLSHPFLLRGAEKHEGIAAINRWMDAYELIIKQWCQCRCDKYEFD</sequence>
<name>A0ABT8L2X3_9BACT</name>
<proteinExistence type="predicted"/>
<dbReference type="Proteomes" id="UP001172083">
    <property type="component" value="Unassembled WGS sequence"/>
</dbReference>
<protein>
    <submittedName>
        <fullName evidence="1">Uncharacterized protein</fullName>
    </submittedName>
</protein>
<evidence type="ECO:0000313" key="2">
    <source>
        <dbReference type="Proteomes" id="UP001172083"/>
    </source>
</evidence>
<organism evidence="1 2">
    <name type="scientific">Agaribacillus aureus</name>
    <dbReference type="NCBI Taxonomy" id="3051825"/>
    <lineage>
        <taxon>Bacteria</taxon>
        <taxon>Pseudomonadati</taxon>
        <taxon>Bacteroidota</taxon>
        <taxon>Cytophagia</taxon>
        <taxon>Cytophagales</taxon>
        <taxon>Splendidivirgaceae</taxon>
        <taxon>Agaribacillus</taxon>
    </lineage>
</organism>
<gene>
    <name evidence="1" type="ORF">QQ020_08325</name>
</gene>
<keyword evidence="2" id="KW-1185">Reference proteome</keyword>
<reference evidence="1" key="1">
    <citation type="submission" date="2023-06" db="EMBL/GenBank/DDBJ databases">
        <title>Genomic of Agaribacillus aureum.</title>
        <authorList>
            <person name="Wang G."/>
        </authorList>
    </citation>
    <scope>NUCLEOTIDE SEQUENCE</scope>
    <source>
        <strain evidence="1">BMA12</strain>
    </source>
</reference>
<evidence type="ECO:0000313" key="1">
    <source>
        <dbReference type="EMBL" id="MDN5212054.1"/>
    </source>
</evidence>
<dbReference type="RefSeq" id="WP_346757379.1">
    <property type="nucleotide sequence ID" value="NZ_JAUJEB010000001.1"/>
</dbReference>
<comment type="caution">
    <text evidence="1">The sequence shown here is derived from an EMBL/GenBank/DDBJ whole genome shotgun (WGS) entry which is preliminary data.</text>
</comment>